<evidence type="ECO:0000259" key="2">
    <source>
        <dbReference type="Pfam" id="PF20266"/>
    </source>
</evidence>
<name>A0A151X4B4_9HYME</name>
<dbReference type="InterPro" id="IPR024810">
    <property type="entry name" value="MAB21L/cGLR"/>
</dbReference>
<feature type="compositionally biased region" description="Polar residues" evidence="1">
    <location>
        <begin position="17"/>
        <end position="26"/>
    </location>
</feature>
<feature type="compositionally biased region" description="Basic and acidic residues" evidence="1">
    <location>
        <begin position="963"/>
        <end position="972"/>
    </location>
</feature>
<feature type="region of interest" description="Disordered" evidence="1">
    <location>
        <begin position="866"/>
        <end position="889"/>
    </location>
</feature>
<dbReference type="AlphaFoldDB" id="A0A151X4B4"/>
<evidence type="ECO:0000313" key="3">
    <source>
        <dbReference type="EMBL" id="KYQ55119.1"/>
    </source>
</evidence>
<protein>
    <recommendedName>
        <fullName evidence="2">Mab-21-like HhH/H2TH-like domain-containing protein</fullName>
    </recommendedName>
</protein>
<feature type="region of interest" description="Disordered" evidence="1">
    <location>
        <begin position="937"/>
        <end position="976"/>
    </location>
</feature>
<dbReference type="SMART" id="SM01265">
    <property type="entry name" value="Mab-21"/>
    <property type="match status" value="1"/>
</dbReference>
<accession>A0A151X4B4</accession>
<dbReference type="PANTHER" id="PTHR10656">
    <property type="entry name" value="CELL FATE DETERMINING PROTEIN MAB21-RELATED"/>
    <property type="match status" value="1"/>
</dbReference>
<feature type="region of interest" description="Disordered" evidence="1">
    <location>
        <begin position="8"/>
        <end position="31"/>
    </location>
</feature>
<dbReference type="InterPro" id="IPR046906">
    <property type="entry name" value="Mab-21_HhH/H2TH-like"/>
</dbReference>
<reference evidence="3 4" key="1">
    <citation type="submission" date="2015-09" db="EMBL/GenBank/DDBJ databases">
        <title>Trachymyrmex zeteki WGS genome.</title>
        <authorList>
            <person name="Nygaard S."/>
            <person name="Hu H."/>
            <person name="Boomsma J."/>
            <person name="Zhang G."/>
        </authorList>
    </citation>
    <scope>NUCLEOTIDE SEQUENCE [LARGE SCALE GENOMIC DNA]</scope>
    <source>
        <strain evidence="3">Tzet28-1</strain>
        <tissue evidence="3">Whole body</tissue>
    </source>
</reference>
<feature type="domain" description="Mab-21-like HhH/H2TH-like" evidence="2">
    <location>
        <begin position="590"/>
        <end position="678"/>
    </location>
</feature>
<dbReference type="Proteomes" id="UP000075809">
    <property type="component" value="Unassembled WGS sequence"/>
</dbReference>
<dbReference type="EMBL" id="KQ982554">
    <property type="protein sequence ID" value="KYQ55119.1"/>
    <property type="molecule type" value="Genomic_DNA"/>
</dbReference>
<keyword evidence="4" id="KW-1185">Reference proteome</keyword>
<dbReference type="STRING" id="64791.A0A151X4B4"/>
<evidence type="ECO:0000313" key="4">
    <source>
        <dbReference type="Proteomes" id="UP000075809"/>
    </source>
</evidence>
<organism evidence="3 4">
    <name type="scientific">Mycetomoellerius zeteki</name>
    <dbReference type="NCBI Taxonomy" id="64791"/>
    <lineage>
        <taxon>Eukaryota</taxon>
        <taxon>Metazoa</taxon>
        <taxon>Ecdysozoa</taxon>
        <taxon>Arthropoda</taxon>
        <taxon>Hexapoda</taxon>
        <taxon>Insecta</taxon>
        <taxon>Pterygota</taxon>
        <taxon>Neoptera</taxon>
        <taxon>Endopterygota</taxon>
        <taxon>Hymenoptera</taxon>
        <taxon>Apocrita</taxon>
        <taxon>Aculeata</taxon>
        <taxon>Formicoidea</taxon>
        <taxon>Formicidae</taxon>
        <taxon>Myrmicinae</taxon>
        <taxon>Mycetomoellerius</taxon>
    </lineage>
</organism>
<feature type="compositionally biased region" description="Polar residues" evidence="1">
    <location>
        <begin position="868"/>
        <end position="878"/>
    </location>
</feature>
<feature type="compositionally biased region" description="Polar residues" evidence="1">
    <location>
        <begin position="937"/>
        <end position="950"/>
    </location>
</feature>
<dbReference type="Gene3D" id="1.10.1410.40">
    <property type="match status" value="1"/>
</dbReference>
<dbReference type="PANTHER" id="PTHR10656:SF69">
    <property type="entry name" value="MAB-21-LIKE HHH_H2TH-LIKE DOMAIN-CONTAINING PROTEIN"/>
    <property type="match status" value="1"/>
</dbReference>
<dbReference type="Pfam" id="PF20266">
    <property type="entry name" value="Mab-21_C"/>
    <property type="match status" value="1"/>
</dbReference>
<gene>
    <name evidence="3" type="ORF">ALC60_05971</name>
</gene>
<proteinExistence type="predicted"/>
<evidence type="ECO:0000256" key="1">
    <source>
        <dbReference type="SAM" id="MobiDB-lite"/>
    </source>
</evidence>
<sequence length="992" mass="115746">MGIVQSLIDSFNHKNDSQLGNTNNNEPKSKNAAKVDEYEDVELIQMKMAIVNDPNSFILNNLMMCIQFFENYEEDIIQIKETLVSTNESELNKVLPSQKHVLLPDILQEHVSHNIAFTSKRQTGDLIIESLHPIRIYIVHDNIEITERHYLSEYSSLNNGITYNMMVQPSENPGYVRLRRLDETPYARNSCKEEDIDPSPTVDDDEIYDGDGESVYGRNSNMMHHTRVIPHHSRKRGLQTSSIFSVKSLPNLHDDKTIYEDQVSLSVKNIYETRPSRNFKTESDFEHRSSTESRRSHGQKIWLKNELEARKESYQRYPQSDVTKQKVCRPASITSSGYRSEVCDSDSDWNYQPLSKSILQKTHNVNHNKNTADESTKIYSDAMIPTQCFKKMRISNDGKIYMLQRERKPQNCKQFRLMLADRQYDSYVFYTSSKVFMSYFVDLFTDQLAKPLGFKREDLNHVEESIIYCDKVIDSHNLRLRRIESYEISPTIWLQWPEYAQEWLDRPRSTWPDYNDINKVKDFGCYVVPEDSLPRKRNLLPKESSWQQNAQNIHQEIEWQLAFPAAERYLETCMTRSQVQVYLIALMLHKTFLRQIQDSTTGLTTSHIRNKLFWLIEEDDRPFKWPDNRTGDCLIKLLDSLYRCLSQSEPTLLDYFLRDKNVFNKVPANLLLHSQKQLKRITENPVMYVFHAMENIKYSSKFFPRLNFTKLFNILTVKPWLAMNPALDMYLSPSKSDESYRDEIYNKSGGFWNRARKKNSRNYSASIAAPTAARKTLITPRKATDCIVEISERCAKLEGIRLAALLDFFVTHFIKMAECCHRYRAYQQKEVYLDQANRLSIILSEMTRYKDDAKAYRNKICALRMKPMNSTTRSQNEPPETPERNQKPIFSCTLKDRFTRQFDEAMKLPKDEQPQSSHQNHTNKITKTITSEIELTNEGNAQADTASAITSEDEGPYTSRKPISKDQGDDSTSKTIQKVVSLADNLNETTFI</sequence>